<name>A0A8T1CDT1_9STRA</name>
<reference evidence="1" key="1">
    <citation type="submission" date="2018-10" db="EMBL/GenBank/DDBJ databases">
        <title>Effector identification in a new, highly contiguous assembly of the strawberry crown rot pathogen Phytophthora cactorum.</title>
        <authorList>
            <person name="Armitage A.D."/>
            <person name="Nellist C.F."/>
            <person name="Bates H."/>
            <person name="Vickerstaff R.J."/>
            <person name="Harrison R.J."/>
        </authorList>
    </citation>
    <scope>NUCLEOTIDE SEQUENCE</scope>
    <source>
        <strain evidence="1">4040</strain>
    </source>
</reference>
<organism evidence="1 2">
    <name type="scientific">Phytophthora cactorum</name>
    <dbReference type="NCBI Taxonomy" id="29920"/>
    <lineage>
        <taxon>Eukaryota</taxon>
        <taxon>Sar</taxon>
        <taxon>Stramenopiles</taxon>
        <taxon>Oomycota</taxon>
        <taxon>Peronosporomycetes</taxon>
        <taxon>Peronosporales</taxon>
        <taxon>Peronosporaceae</taxon>
        <taxon>Phytophthora</taxon>
    </lineage>
</organism>
<sequence length="80" mass="8556">MASEGRGSPSVSPRLGVPCASPHRETQALLFTNTLGFADHVMNLEEDVAEVLTATLILHFPDLLVLSPDSAIVARVRDAM</sequence>
<comment type="caution">
    <text evidence="1">The sequence shown here is derived from an EMBL/GenBank/DDBJ whole genome shotgun (WGS) entry which is preliminary data.</text>
</comment>
<accession>A0A8T1CDT1</accession>
<dbReference type="EMBL" id="RCMK01000613">
    <property type="protein sequence ID" value="KAG2919233.1"/>
    <property type="molecule type" value="Genomic_DNA"/>
</dbReference>
<proteinExistence type="predicted"/>
<protein>
    <submittedName>
        <fullName evidence="1">Uncharacterized protein</fullName>
    </submittedName>
</protein>
<dbReference type="Proteomes" id="UP000736787">
    <property type="component" value="Unassembled WGS sequence"/>
</dbReference>
<evidence type="ECO:0000313" key="2">
    <source>
        <dbReference type="Proteomes" id="UP000736787"/>
    </source>
</evidence>
<evidence type="ECO:0000313" key="1">
    <source>
        <dbReference type="EMBL" id="KAG2919233.1"/>
    </source>
</evidence>
<gene>
    <name evidence="1" type="ORF">PC117_g16866</name>
</gene>
<dbReference type="AlphaFoldDB" id="A0A8T1CDT1"/>